<accession>A0AA49Q4V5</accession>
<evidence type="ECO:0000313" key="2">
    <source>
        <dbReference type="EMBL" id="WKW11610.1"/>
    </source>
</evidence>
<gene>
    <name evidence="2" type="ORF">Strain138_000865</name>
    <name evidence="3" type="ORF">Strain318_000865</name>
</gene>
<dbReference type="AlphaFoldDB" id="A0AA49Q7X7"/>
<keyword evidence="4" id="KW-1185">Reference proteome</keyword>
<proteinExistence type="predicted"/>
<keyword evidence="1" id="KW-0732">Signal</keyword>
<dbReference type="InterPro" id="IPR008257">
    <property type="entry name" value="Pept_M19"/>
</dbReference>
<dbReference type="GO" id="GO:0070573">
    <property type="term" value="F:metallodipeptidase activity"/>
    <property type="evidence" value="ECO:0007669"/>
    <property type="project" value="InterPro"/>
</dbReference>
<organism evidence="3 4">
    <name type="scientific">Pseudogemmatithrix spongiicola</name>
    <dbReference type="NCBI Taxonomy" id="3062599"/>
    <lineage>
        <taxon>Bacteria</taxon>
        <taxon>Pseudomonadati</taxon>
        <taxon>Gemmatimonadota</taxon>
        <taxon>Gemmatimonadia</taxon>
        <taxon>Gemmatimonadales</taxon>
        <taxon>Gemmatimonadaceae</taxon>
        <taxon>Pseudogemmatithrix</taxon>
    </lineage>
</organism>
<evidence type="ECO:0000256" key="1">
    <source>
        <dbReference type="SAM" id="SignalP"/>
    </source>
</evidence>
<dbReference type="Proteomes" id="UP001229955">
    <property type="component" value="Chromosome"/>
</dbReference>
<dbReference type="PANTHER" id="PTHR10443:SF12">
    <property type="entry name" value="DIPEPTIDASE"/>
    <property type="match status" value="1"/>
</dbReference>
<dbReference type="PANTHER" id="PTHR10443">
    <property type="entry name" value="MICROSOMAL DIPEPTIDASE"/>
    <property type="match status" value="1"/>
</dbReference>
<feature type="signal peptide" evidence="1">
    <location>
        <begin position="1"/>
        <end position="20"/>
    </location>
</feature>
<dbReference type="RefSeq" id="WP_367887308.1">
    <property type="nucleotide sequence ID" value="NZ_CP130612.1"/>
</dbReference>
<dbReference type="GO" id="GO:0006508">
    <property type="term" value="P:proteolysis"/>
    <property type="evidence" value="ECO:0007669"/>
    <property type="project" value="InterPro"/>
</dbReference>
<dbReference type="EMBL" id="CP130612">
    <property type="protein sequence ID" value="WKW11610.1"/>
    <property type="molecule type" value="Genomic_DNA"/>
</dbReference>
<sequence length="409" mass="44495">MRPHVLLLSALVALPTLACAQAGARVAQPSSSTDPHAAVAERVLRGTPLIDGHNDLPWAIRESKDAPRDVERYDLRTRTAGHTDIARLRAGRVGGQFWSVYIPGEDATKAMGYARVQLEQIDIALRVFAKYPDVLEPITTAQGFRDAFARGRIGSVMGMEGGHAIENSLGALRAYHAMGARYMTLTHNVHLDWADAHVPNPRHGGLTAFGKEVVREMNRLGMLVDLSHTSPATMSDALDVSEAPVMWSHSNAFAVANHTRNVPDSILRRLPRNGGVVMVTFVPGFVSQAQVDWNRTPAAERRGPAPGATLAQVADHLDHIKRVAGADHVGIGGDFDGIDDVVRGLEDVSTYPALFAELSRRGWTEAELRKLAGENVLRAMAQAERVAARLQRERAPSTATIEQLDRRTP</sequence>
<accession>A0AA49Q7X7</accession>
<dbReference type="CDD" id="cd01301">
    <property type="entry name" value="rDP_like"/>
    <property type="match status" value="1"/>
</dbReference>
<evidence type="ECO:0000313" key="3">
    <source>
        <dbReference type="EMBL" id="WKW14520.1"/>
    </source>
</evidence>
<dbReference type="PROSITE" id="PS51365">
    <property type="entry name" value="RENAL_DIPEPTIDASE_2"/>
    <property type="match status" value="1"/>
</dbReference>
<dbReference type="EMBL" id="CP130613">
    <property type="protein sequence ID" value="WKW14520.1"/>
    <property type="molecule type" value="Genomic_DNA"/>
</dbReference>
<dbReference type="Pfam" id="PF01244">
    <property type="entry name" value="Peptidase_M19"/>
    <property type="match status" value="1"/>
</dbReference>
<evidence type="ECO:0000313" key="4">
    <source>
        <dbReference type="Proteomes" id="UP001229955"/>
    </source>
</evidence>
<dbReference type="SUPFAM" id="SSF51556">
    <property type="entry name" value="Metallo-dependent hydrolases"/>
    <property type="match status" value="1"/>
</dbReference>
<feature type="chain" id="PRO_5041330619" evidence="1">
    <location>
        <begin position="21"/>
        <end position="409"/>
    </location>
</feature>
<name>A0AA49Q7X7_9BACT</name>
<reference evidence="3" key="1">
    <citation type="submission" date="2023-07" db="EMBL/GenBank/DDBJ databases">
        <authorList>
            <person name="Haufschild T."/>
            <person name="Kallscheuer N."/>
            <person name="Hammer J."/>
            <person name="Kohn T."/>
            <person name="Kabuu M."/>
            <person name="Jogler M."/>
            <person name="Wohfarth N."/>
            <person name="Heuer A."/>
            <person name="Rohde M."/>
            <person name="van Teeseling M.C.F."/>
            <person name="Jogler C."/>
        </authorList>
    </citation>
    <scope>NUCLEOTIDE SEQUENCE</scope>
    <source>
        <strain evidence="2">Strain 138</strain>
        <strain evidence="3">Strain 318</strain>
    </source>
</reference>
<dbReference type="Gene3D" id="3.20.20.140">
    <property type="entry name" value="Metal-dependent hydrolases"/>
    <property type="match status" value="1"/>
</dbReference>
<protein>
    <submittedName>
        <fullName evidence="3">Dipeptidase</fullName>
    </submittedName>
</protein>
<dbReference type="KEGG" id="pspc:Strain318_000865"/>
<dbReference type="InterPro" id="IPR032466">
    <property type="entry name" value="Metal_Hydrolase"/>
</dbReference>